<reference evidence="1" key="1">
    <citation type="submission" date="2014-09" db="EMBL/GenBank/DDBJ databases">
        <authorList>
            <person name="Magalhaes I.L.F."/>
            <person name="Oliveira U."/>
            <person name="Santos F.R."/>
            <person name="Vidigal T.H.D.A."/>
            <person name="Brescovit A.D."/>
            <person name="Santos A.J."/>
        </authorList>
    </citation>
    <scope>NUCLEOTIDE SEQUENCE</scope>
    <source>
        <tissue evidence="1">Shoot tissue taken approximately 20 cm above the soil surface</tissue>
    </source>
</reference>
<dbReference type="EMBL" id="GBRH01276663">
    <property type="protein sequence ID" value="JAD21232.1"/>
    <property type="molecule type" value="Transcribed_RNA"/>
</dbReference>
<dbReference type="AlphaFoldDB" id="A0A0A8YDQ9"/>
<evidence type="ECO:0000313" key="1">
    <source>
        <dbReference type="EMBL" id="JAD21232.1"/>
    </source>
</evidence>
<reference evidence="1" key="2">
    <citation type="journal article" date="2015" name="Data Brief">
        <title>Shoot transcriptome of the giant reed, Arundo donax.</title>
        <authorList>
            <person name="Barrero R.A."/>
            <person name="Guerrero F.D."/>
            <person name="Moolhuijzen P."/>
            <person name="Goolsby J.A."/>
            <person name="Tidwell J."/>
            <person name="Bellgard S.E."/>
            <person name="Bellgard M.I."/>
        </authorList>
    </citation>
    <scope>NUCLEOTIDE SEQUENCE</scope>
    <source>
        <tissue evidence="1">Shoot tissue taken approximately 20 cm above the soil surface</tissue>
    </source>
</reference>
<proteinExistence type="predicted"/>
<sequence>MEQSRGSTGTVNCYFIARIKPSEIVQIYGADLSDFLVITSM</sequence>
<organism evidence="1">
    <name type="scientific">Arundo donax</name>
    <name type="common">Giant reed</name>
    <name type="synonym">Donax arundinaceus</name>
    <dbReference type="NCBI Taxonomy" id="35708"/>
    <lineage>
        <taxon>Eukaryota</taxon>
        <taxon>Viridiplantae</taxon>
        <taxon>Streptophyta</taxon>
        <taxon>Embryophyta</taxon>
        <taxon>Tracheophyta</taxon>
        <taxon>Spermatophyta</taxon>
        <taxon>Magnoliopsida</taxon>
        <taxon>Liliopsida</taxon>
        <taxon>Poales</taxon>
        <taxon>Poaceae</taxon>
        <taxon>PACMAD clade</taxon>
        <taxon>Arundinoideae</taxon>
        <taxon>Arundineae</taxon>
        <taxon>Arundo</taxon>
    </lineage>
</organism>
<name>A0A0A8YDQ9_ARUDO</name>
<protein>
    <submittedName>
        <fullName evidence="1">Uncharacterized protein</fullName>
    </submittedName>
</protein>
<accession>A0A0A8YDQ9</accession>